<dbReference type="Proteomes" id="UP000507245">
    <property type="component" value="Unassembled WGS sequence"/>
</dbReference>
<sequence length="76" mass="8492">MGGTLWDRPRLSPSHQTGKFCKFSEGRALIDTLYSISLIIVEVVFCELSEDSDIATRLSYPVCSQMIGERVLCLHA</sequence>
<name>A0A6J5WLW7_PRUAR</name>
<protein>
    <submittedName>
        <fullName evidence="1">Uncharacterized protein</fullName>
    </submittedName>
</protein>
<dbReference type="AlphaFoldDB" id="A0A6J5WLW7"/>
<proteinExistence type="predicted"/>
<evidence type="ECO:0000313" key="1">
    <source>
        <dbReference type="EMBL" id="CAB4302529.1"/>
    </source>
</evidence>
<accession>A0A6J5WLW7</accession>
<reference evidence="2" key="1">
    <citation type="journal article" date="2020" name="Genome Biol.">
        <title>Gamete binning: chromosome-level and haplotype-resolved genome assembly enabled by high-throughput single-cell sequencing of gamete genomes.</title>
        <authorList>
            <person name="Campoy J.A."/>
            <person name="Sun H."/>
            <person name="Goel M."/>
            <person name="Jiao W.-B."/>
            <person name="Folz-Donahue K."/>
            <person name="Wang N."/>
            <person name="Rubio M."/>
            <person name="Liu C."/>
            <person name="Kukat C."/>
            <person name="Ruiz D."/>
            <person name="Huettel B."/>
            <person name="Schneeberger K."/>
        </authorList>
    </citation>
    <scope>NUCLEOTIDE SEQUENCE [LARGE SCALE GENOMIC DNA]</scope>
    <source>
        <strain evidence="2">cv. Rojo Pasion</strain>
    </source>
</reference>
<dbReference type="EMBL" id="CAEKKB010000003">
    <property type="protein sequence ID" value="CAB4302529.1"/>
    <property type="molecule type" value="Genomic_DNA"/>
</dbReference>
<organism evidence="1 2">
    <name type="scientific">Prunus armeniaca</name>
    <name type="common">Apricot</name>
    <name type="synonym">Armeniaca vulgaris</name>
    <dbReference type="NCBI Taxonomy" id="36596"/>
    <lineage>
        <taxon>Eukaryota</taxon>
        <taxon>Viridiplantae</taxon>
        <taxon>Streptophyta</taxon>
        <taxon>Embryophyta</taxon>
        <taxon>Tracheophyta</taxon>
        <taxon>Spermatophyta</taxon>
        <taxon>Magnoliopsida</taxon>
        <taxon>eudicotyledons</taxon>
        <taxon>Gunneridae</taxon>
        <taxon>Pentapetalae</taxon>
        <taxon>rosids</taxon>
        <taxon>fabids</taxon>
        <taxon>Rosales</taxon>
        <taxon>Rosaceae</taxon>
        <taxon>Amygdaloideae</taxon>
        <taxon>Amygdaleae</taxon>
        <taxon>Prunus</taxon>
    </lineage>
</organism>
<evidence type="ECO:0000313" key="2">
    <source>
        <dbReference type="Proteomes" id="UP000507245"/>
    </source>
</evidence>
<gene>
    <name evidence="1" type="ORF">ORAREDHAP_LOCUS18323</name>
</gene>
<keyword evidence="2" id="KW-1185">Reference proteome</keyword>